<organism evidence="1 2">
    <name type="scientific">Platanthera guangdongensis</name>
    <dbReference type="NCBI Taxonomy" id="2320717"/>
    <lineage>
        <taxon>Eukaryota</taxon>
        <taxon>Viridiplantae</taxon>
        <taxon>Streptophyta</taxon>
        <taxon>Embryophyta</taxon>
        <taxon>Tracheophyta</taxon>
        <taxon>Spermatophyta</taxon>
        <taxon>Magnoliopsida</taxon>
        <taxon>Liliopsida</taxon>
        <taxon>Asparagales</taxon>
        <taxon>Orchidaceae</taxon>
        <taxon>Orchidoideae</taxon>
        <taxon>Orchideae</taxon>
        <taxon>Orchidinae</taxon>
        <taxon>Platanthera</taxon>
    </lineage>
</organism>
<dbReference type="Gene3D" id="2.40.70.10">
    <property type="entry name" value="Acid Proteases"/>
    <property type="match status" value="1"/>
</dbReference>
<dbReference type="InterPro" id="IPR021109">
    <property type="entry name" value="Peptidase_aspartic_dom_sf"/>
</dbReference>
<evidence type="ECO:0000313" key="2">
    <source>
        <dbReference type="Proteomes" id="UP001412067"/>
    </source>
</evidence>
<evidence type="ECO:0008006" key="3">
    <source>
        <dbReference type="Google" id="ProtNLM"/>
    </source>
</evidence>
<keyword evidence="2" id="KW-1185">Reference proteome</keyword>
<reference evidence="1 2" key="1">
    <citation type="journal article" date="2022" name="Nat. Plants">
        <title>Genomes of leafy and leafless Platanthera orchids illuminate the evolution of mycoheterotrophy.</title>
        <authorList>
            <person name="Li M.H."/>
            <person name="Liu K.W."/>
            <person name="Li Z."/>
            <person name="Lu H.C."/>
            <person name="Ye Q.L."/>
            <person name="Zhang D."/>
            <person name="Wang J.Y."/>
            <person name="Li Y.F."/>
            <person name="Zhong Z.M."/>
            <person name="Liu X."/>
            <person name="Yu X."/>
            <person name="Liu D.K."/>
            <person name="Tu X.D."/>
            <person name="Liu B."/>
            <person name="Hao Y."/>
            <person name="Liao X.Y."/>
            <person name="Jiang Y.T."/>
            <person name="Sun W.H."/>
            <person name="Chen J."/>
            <person name="Chen Y.Q."/>
            <person name="Ai Y."/>
            <person name="Zhai J.W."/>
            <person name="Wu S.S."/>
            <person name="Zhou Z."/>
            <person name="Hsiao Y.Y."/>
            <person name="Wu W.L."/>
            <person name="Chen Y.Y."/>
            <person name="Lin Y.F."/>
            <person name="Hsu J.L."/>
            <person name="Li C.Y."/>
            <person name="Wang Z.W."/>
            <person name="Zhao X."/>
            <person name="Zhong W.Y."/>
            <person name="Ma X.K."/>
            <person name="Ma L."/>
            <person name="Huang J."/>
            <person name="Chen G.Z."/>
            <person name="Huang M.Z."/>
            <person name="Huang L."/>
            <person name="Peng D.H."/>
            <person name="Luo Y.B."/>
            <person name="Zou S.Q."/>
            <person name="Chen S.P."/>
            <person name="Lan S."/>
            <person name="Tsai W.C."/>
            <person name="Van de Peer Y."/>
            <person name="Liu Z.J."/>
        </authorList>
    </citation>
    <scope>NUCLEOTIDE SEQUENCE [LARGE SCALE GENOMIC DNA]</scope>
    <source>
        <strain evidence="1">Lor288</strain>
    </source>
</reference>
<accession>A0ABR2MWQ8</accession>
<dbReference type="EMBL" id="JBBWWR010000004">
    <property type="protein sequence ID" value="KAK8967866.1"/>
    <property type="molecule type" value="Genomic_DNA"/>
</dbReference>
<dbReference type="Proteomes" id="UP001412067">
    <property type="component" value="Unassembled WGS sequence"/>
</dbReference>
<name>A0ABR2MWQ8_9ASPA</name>
<proteinExistence type="predicted"/>
<sequence length="114" mass="12762">MITTAKCELELFIDGKAFDTPATVLRMPEFDIILGMAWLDWHFARIDCAEKRIYLRHGDSDVIFQGIGFAPRMMLSSVQVVKAHMKGGGVLQMVSVCHDPQLRSHSTMVPPPFG</sequence>
<protein>
    <recommendedName>
        <fullName evidence="3">Reverse transcriptase domain-containing protein</fullName>
    </recommendedName>
</protein>
<gene>
    <name evidence="1" type="ORF">KSP40_PGU001588</name>
</gene>
<dbReference type="Pfam" id="PF08284">
    <property type="entry name" value="RVP_2"/>
    <property type="match status" value="1"/>
</dbReference>
<comment type="caution">
    <text evidence="1">The sequence shown here is derived from an EMBL/GenBank/DDBJ whole genome shotgun (WGS) entry which is preliminary data.</text>
</comment>
<evidence type="ECO:0000313" key="1">
    <source>
        <dbReference type="EMBL" id="KAK8967866.1"/>
    </source>
</evidence>